<keyword evidence="4" id="KW-0325">Glycoprotein</keyword>
<dbReference type="VEuPathDB" id="VectorBase:GAUT037204"/>
<keyword evidence="7" id="KW-1185">Reference proteome</keyword>
<dbReference type="InterPro" id="IPR036026">
    <property type="entry name" value="Seven-hairpin_glycosidases"/>
</dbReference>
<dbReference type="Pfam" id="PF01532">
    <property type="entry name" value="Glyco_hydro_47"/>
    <property type="match status" value="1"/>
</dbReference>
<evidence type="ECO:0008006" key="8">
    <source>
        <dbReference type="Google" id="ProtNLM"/>
    </source>
</evidence>
<dbReference type="SUPFAM" id="SSF48225">
    <property type="entry name" value="Seven-hairpin glycosidases"/>
    <property type="match status" value="1"/>
</dbReference>
<feature type="compositionally biased region" description="Basic and acidic residues" evidence="5">
    <location>
        <begin position="247"/>
        <end position="260"/>
    </location>
</feature>
<evidence type="ECO:0000313" key="6">
    <source>
        <dbReference type="EnsemblMetazoa" id="GAUT037204-PA"/>
    </source>
</evidence>
<comment type="subcellular location">
    <subcellularLocation>
        <location evidence="1">Endoplasmic reticulum</location>
    </subcellularLocation>
</comment>
<evidence type="ECO:0000256" key="3">
    <source>
        <dbReference type="ARBA" id="ARBA00022824"/>
    </source>
</evidence>
<comment type="similarity">
    <text evidence="2">Belongs to the glycosyl hydrolase 47 family.</text>
</comment>
<dbReference type="GO" id="GO:0005509">
    <property type="term" value="F:calcium ion binding"/>
    <property type="evidence" value="ECO:0007669"/>
    <property type="project" value="InterPro"/>
</dbReference>
<evidence type="ECO:0000256" key="5">
    <source>
        <dbReference type="SAM" id="MobiDB-lite"/>
    </source>
</evidence>
<accession>A0A1A9VH85</accession>
<organism evidence="6 7">
    <name type="scientific">Glossina austeni</name>
    <name type="common">Savannah tsetse fly</name>
    <dbReference type="NCBI Taxonomy" id="7395"/>
    <lineage>
        <taxon>Eukaryota</taxon>
        <taxon>Metazoa</taxon>
        <taxon>Ecdysozoa</taxon>
        <taxon>Arthropoda</taxon>
        <taxon>Hexapoda</taxon>
        <taxon>Insecta</taxon>
        <taxon>Pterygota</taxon>
        <taxon>Neoptera</taxon>
        <taxon>Endopterygota</taxon>
        <taxon>Diptera</taxon>
        <taxon>Brachycera</taxon>
        <taxon>Muscomorpha</taxon>
        <taxon>Hippoboscoidea</taxon>
        <taxon>Glossinidae</taxon>
        <taxon>Glossina</taxon>
    </lineage>
</organism>
<dbReference type="AlphaFoldDB" id="A0A1A9VH85"/>
<dbReference type="Gene3D" id="1.50.10.10">
    <property type="match status" value="1"/>
</dbReference>
<evidence type="ECO:0000256" key="2">
    <source>
        <dbReference type="ARBA" id="ARBA00007658"/>
    </source>
</evidence>
<dbReference type="GO" id="GO:0016020">
    <property type="term" value="C:membrane"/>
    <property type="evidence" value="ECO:0007669"/>
    <property type="project" value="InterPro"/>
</dbReference>
<name>A0A1A9VH85_GLOAU</name>
<evidence type="ECO:0000256" key="4">
    <source>
        <dbReference type="ARBA" id="ARBA00023180"/>
    </source>
</evidence>
<feature type="region of interest" description="Disordered" evidence="5">
    <location>
        <begin position="239"/>
        <end position="294"/>
    </location>
</feature>
<protein>
    <recommendedName>
        <fullName evidence="8">Alpha-1,2-Mannosidase</fullName>
    </recommendedName>
</protein>
<keyword evidence="3" id="KW-0256">Endoplasmic reticulum</keyword>
<dbReference type="EnsemblMetazoa" id="GAUT037204-RA">
    <property type="protein sequence ID" value="GAUT037204-PA"/>
    <property type="gene ID" value="GAUT037204"/>
</dbReference>
<dbReference type="GO" id="GO:0044322">
    <property type="term" value="C:endoplasmic reticulum quality control compartment"/>
    <property type="evidence" value="ECO:0007669"/>
    <property type="project" value="GOC"/>
</dbReference>
<dbReference type="Proteomes" id="UP000078200">
    <property type="component" value="Unassembled WGS sequence"/>
</dbReference>
<dbReference type="GO" id="GO:1904380">
    <property type="term" value="P:endoplasmic reticulum mannose trimming"/>
    <property type="evidence" value="ECO:0007669"/>
    <property type="project" value="InterPro"/>
</dbReference>
<feature type="compositionally biased region" description="Polar residues" evidence="5">
    <location>
        <begin position="269"/>
        <end position="279"/>
    </location>
</feature>
<sequence>MKNDQLKRYTETRTACAGTMLLEFAALSTLTGDHIFEVRAHAAIDALWKLRNRGSDLMGAVLKVHSGDWVRRDSDVGAGIDSYYEYLFKSYFLLGDDKYWARFNRHDNAVMKYVSDWPLFLDVLMDRPHAKSRNFMDVLLAFWPGLQLSVDEIRLIEVDYLELNLLRHTNERASSNSFDDEEISEYELPPSRYRATISNNENDYEENYERLPDAFSYDSVNIASSSYVSKPSNKLYLIKPSTGGSPSKERKEPEDKDLIFSKRKPQGDCSYQMNNMSSDYNEEEERSIRAPTKS</sequence>
<evidence type="ECO:0000313" key="7">
    <source>
        <dbReference type="Proteomes" id="UP000078200"/>
    </source>
</evidence>
<proteinExistence type="inferred from homology"/>
<dbReference type="InterPro" id="IPR012341">
    <property type="entry name" value="6hp_glycosidase-like_sf"/>
</dbReference>
<dbReference type="GO" id="GO:0004571">
    <property type="term" value="F:mannosyl-oligosaccharide 1,2-alpha-mannosidase activity"/>
    <property type="evidence" value="ECO:0007669"/>
    <property type="project" value="InterPro"/>
</dbReference>
<reference evidence="6" key="1">
    <citation type="submission" date="2020-05" db="UniProtKB">
        <authorList>
            <consortium name="EnsemblMetazoa"/>
        </authorList>
    </citation>
    <scope>IDENTIFICATION</scope>
    <source>
        <strain evidence="6">TTRI</strain>
    </source>
</reference>
<dbReference type="STRING" id="7395.A0A1A9VH85"/>
<dbReference type="PANTHER" id="PTHR45679:SF2">
    <property type="entry name" value="ER DEGRADATION-ENHANCING ALPHA-MANNOSIDASE-LIKE PROTEIN 3"/>
    <property type="match status" value="1"/>
</dbReference>
<dbReference type="GO" id="GO:0005975">
    <property type="term" value="P:carbohydrate metabolic process"/>
    <property type="evidence" value="ECO:0007669"/>
    <property type="project" value="InterPro"/>
</dbReference>
<dbReference type="InterPro" id="IPR044674">
    <property type="entry name" value="EDEM1/2/3"/>
</dbReference>
<evidence type="ECO:0000256" key="1">
    <source>
        <dbReference type="ARBA" id="ARBA00004240"/>
    </source>
</evidence>
<dbReference type="InterPro" id="IPR001382">
    <property type="entry name" value="Glyco_hydro_47"/>
</dbReference>
<dbReference type="PANTHER" id="PTHR45679">
    <property type="entry name" value="ER DEGRADATION-ENHANCING ALPHA-MANNOSIDASE-LIKE PROTEIN 2"/>
    <property type="match status" value="1"/>
</dbReference>